<dbReference type="RefSeq" id="WP_274325660.1">
    <property type="nucleotide sequence ID" value="NZ_CP118158.1"/>
</dbReference>
<evidence type="ECO:0000256" key="1">
    <source>
        <dbReference type="SAM" id="Phobius"/>
    </source>
</evidence>
<reference evidence="2 3" key="1">
    <citation type="journal article" date="2019" name="Int. J. Syst. Evol. Microbiol.">
        <title>The Global Catalogue of Microorganisms (GCM) 10K type strain sequencing project: providing services to taxonomists for standard genome sequencing and annotation.</title>
        <authorList>
            <consortium name="The Broad Institute Genomics Platform"/>
            <consortium name="The Broad Institute Genome Sequencing Center for Infectious Disease"/>
            <person name="Wu L."/>
            <person name="Ma J."/>
        </authorList>
    </citation>
    <scope>NUCLEOTIDE SEQUENCE [LARGE SCALE GENOMIC DNA]</scope>
    <source>
        <strain evidence="2 3">XZYJT29</strain>
    </source>
</reference>
<keyword evidence="1" id="KW-1133">Transmembrane helix</keyword>
<organism evidence="2 3">
    <name type="scientific">Halosimplex aquaticum</name>
    <dbReference type="NCBI Taxonomy" id="3026162"/>
    <lineage>
        <taxon>Archaea</taxon>
        <taxon>Methanobacteriati</taxon>
        <taxon>Methanobacteriota</taxon>
        <taxon>Stenosarchaea group</taxon>
        <taxon>Halobacteria</taxon>
        <taxon>Halobacteriales</taxon>
        <taxon>Haloarculaceae</taxon>
        <taxon>Halosimplex</taxon>
    </lineage>
</organism>
<dbReference type="GeneID" id="78820368"/>
<dbReference type="AlphaFoldDB" id="A0ABD5XY97"/>
<evidence type="ECO:0000313" key="3">
    <source>
        <dbReference type="Proteomes" id="UP001596432"/>
    </source>
</evidence>
<accession>A0ABD5XY97</accession>
<comment type="caution">
    <text evidence="2">The sequence shown here is derived from an EMBL/GenBank/DDBJ whole genome shotgun (WGS) entry which is preliminary data.</text>
</comment>
<name>A0ABD5XY97_9EURY</name>
<dbReference type="EMBL" id="JBHTAS010000001">
    <property type="protein sequence ID" value="MFC7140093.1"/>
    <property type="molecule type" value="Genomic_DNA"/>
</dbReference>
<dbReference type="Proteomes" id="UP001596432">
    <property type="component" value="Unassembled WGS sequence"/>
</dbReference>
<protein>
    <submittedName>
        <fullName evidence="2">Uncharacterized protein</fullName>
    </submittedName>
</protein>
<keyword evidence="1" id="KW-0472">Membrane</keyword>
<keyword evidence="1" id="KW-0812">Transmembrane</keyword>
<feature type="transmembrane region" description="Helical" evidence="1">
    <location>
        <begin position="45"/>
        <end position="70"/>
    </location>
</feature>
<feature type="transmembrane region" description="Helical" evidence="1">
    <location>
        <begin position="21"/>
        <end position="39"/>
    </location>
</feature>
<gene>
    <name evidence="2" type="ORF">ACFQMA_09635</name>
</gene>
<evidence type="ECO:0000313" key="2">
    <source>
        <dbReference type="EMBL" id="MFC7140093.1"/>
    </source>
</evidence>
<keyword evidence="3" id="KW-1185">Reference proteome</keyword>
<proteinExistence type="predicted"/>
<sequence length="95" mass="10623">MSARESIVNAACSQRQQAKPLLLVLAVLTALLVFSLFYLEPKTPAYNIALVDAGILAVGFALFGGTFWYCTRREMNEEETIGERYREGESERDDS</sequence>